<dbReference type="InterPro" id="IPR027806">
    <property type="entry name" value="HARBI1_dom"/>
</dbReference>
<comment type="caution">
    <text evidence="11">The sequence shown here is derived from an EMBL/GenBank/DDBJ whole genome shotgun (WGS) entry which is preliminary data.</text>
</comment>
<evidence type="ECO:0000313" key="11">
    <source>
        <dbReference type="EMBL" id="KAJ8371645.1"/>
    </source>
</evidence>
<dbReference type="SUPFAM" id="SSF46565">
    <property type="entry name" value="Chaperone J-domain"/>
    <property type="match status" value="1"/>
</dbReference>
<keyword evidence="12" id="KW-1185">Reference proteome</keyword>
<accession>A0AAD7W121</accession>
<dbReference type="Pfam" id="PF13359">
    <property type="entry name" value="DDE_Tnp_4"/>
    <property type="match status" value="1"/>
</dbReference>
<keyword evidence="7" id="KW-0472">Membrane</keyword>
<dbReference type="InterPro" id="IPR018253">
    <property type="entry name" value="DnaJ_domain_CS"/>
</dbReference>
<gene>
    <name evidence="11" type="ORF">AAFF_G00303650</name>
</gene>
<feature type="region of interest" description="Disordered" evidence="9">
    <location>
        <begin position="198"/>
        <end position="236"/>
    </location>
</feature>
<dbReference type="SMART" id="SM00271">
    <property type="entry name" value="DnaJ"/>
    <property type="match status" value="1"/>
</dbReference>
<feature type="region of interest" description="Disordered" evidence="9">
    <location>
        <begin position="502"/>
        <end position="531"/>
    </location>
</feature>
<dbReference type="GO" id="GO:0030544">
    <property type="term" value="F:Hsp70 protein binding"/>
    <property type="evidence" value="ECO:0007669"/>
    <property type="project" value="TreeGrafter"/>
</dbReference>
<feature type="compositionally biased region" description="Basic and acidic residues" evidence="9">
    <location>
        <begin position="147"/>
        <end position="175"/>
    </location>
</feature>
<dbReference type="InterPro" id="IPR036869">
    <property type="entry name" value="J_dom_sf"/>
</dbReference>
<dbReference type="Gene3D" id="1.10.287.110">
    <property type="entry name" value="DnaJ domain"/>
    <property type="match status" value="1"/>
</dbReference>
<evidence type="ECO:0000313" key="12">
    <source>
        <dbReference type="Proteomes" id="UP001221898"/>
    </source>
</evidence>
<dbReference type="InterPro" id="IPR015399">
    <property type="entry name" value="DUF1977_DnaJ-like"/>
</dbReference>
<keyword evidence="5" id="KW-0256">Endoplasmic reticulum</keyword>
<dbReference type="Pfam" id="PF09320">
    <property type="entry name" value="DUF1977"/>
    <property type="match status" value="1"/>
</dbReference>
<evidence type="ECO:0000256" key="8">
    <source>
        <dbReference type="ARBA" id="ARBA00023186"/>
    </source>
</evidence>
<evidence type="ECO:0000256" key="6">
    <source>
        <dbReference type="ARBA" id="ARBA00022989"/>
    </source>
</evidence>
<protein>
    <recommendedName>
        <fullName evidence="10">J domain-containing protein</fullName>
    </recommendedName>
</protein>
<dbReference type="PROSITE" id="PS50076">
    <property type="entry name" value="DNAJ_2"/>
    <property type="match status" value="1"/>
</dbReference>
<dbReference type="PANTHER" id="PTHR43908">
    <property type="entry name" value="AT29763P-RELATED"/>
    <property type="match status" value="1"/>
</dbReference>
<dbReference type="PROSITE" id="PS00636">
    <property type="entry name" value="DNAJ_1"/>
    <property type="match status" value="1"/>
</dbReference>
<dbReference type="PRINTS" id="PR00625">
    <property type="entry name" value="JDOMAIN"/>
</dbReference>
<proteinExistence type="predicted"/>
<dbReference type="InterPro" id="IPR051100">
    <property type="entry name" value="DnaJ_subfamily_B/C"/>
</dbReference>
<keyword evidence="8" id="KW-0143">Chaperone</keyword>
<evidence type="ECO:0000256" key="1">
    <source>
        <dbReference type="ARBA" id="ARBA00001968"/>
    </source>
</evidence>
<evidence type="ECO:0000256" key="7">
    <source>
        <dbReference type="ARBA" id="ARBA00023136"/>
    </source>
</evidence>
<evidence type="ECO:0000256" key="2">
    <source>
        <dbReference type="ARBA" id="ARBA00004389"/>
    </source>
</evidence>
<dbReference type="InterPro" id="IPR001623">
    <property type="entry name" value="DnaJ_domain"/>
</dbReference>
<evidence type="ECO:0000256" key="3">
    <source>
        <dbReference type="ARBA" id="ARBA00022692"/>
    </source>
</evidence>
<feature type="compositionally biased region" description="Low complexity" evidence="9">
    <location>
        <begin position="199"/>
        <end position="214"/>
    </location>
</feature>
<feature type="domain" description="J" evidence="10">
    <location>
        <begin position="92"/>
        <end position="156"/>
    </location>
</feature>
<comment type="subcellular location">
    <subcellularLocation>
        <location evidence="2">Endoplasmic reticulum membrane</location>
        <topology evidence="2">Single-pass membrane protein</topology>
    </subcellularLocation>
</comment>
<dbReference type="GO" id="GO:0005789">
    <property type="term" value="C:endoplasmic reticulum membrane"/>
    <property type="evidence" value="ECO:0007669"/>
    <property type="project" value="UniProtKB-SubCell"/>
</dbReference>
<dbReference type="Pfam" id="PF00226">
    <property type="entry name" value="DnaJ"/>
    <property type="match status" value="1"/>
</dbReference>
<keyword evidence="4" id="KW-0479">Metal-binding</keyword>
<dbReference type="AlphaFoldDB" id="A0AAD7W121"/>
<dbReference type="PANTHER" id="PTHR43908:SF2">
    <property type="entry name" value="DNAJ HOMOLOG SUBFAMILY C MEMBER 18"/>
    <property type="match status" value="1"/>
</dbReference>
<keyword evidence="6" id="KW-1133">Transmembrane helix</keyword>
<dbReference type="Proteomes" id="UP001221898">
    <property type="component" value="Unassembled WGS sequence"/>
</dbReference>
<evidence type="ECO:0000256" key="9">
    <source>
        <dbReference type="SAM" id="MobiDB-lite"/>
    </source>
</evidence>
<name>A0AAD7W121_9TELE</name>
<feature type="region of interest" description="Disordered" evidence="9">
    <location>
        <begin position="146"/>
        <end position="177"/>
    </location>
</feature>
<keyword evidence="3" id="KW-0812">Transmembrane</keyword>
<comment type="cofactor">
    <cofactor evidence="1">
        <name>a divalent metal cation</name>
        <dbReference type="ChEBI" id="CHEBI:60240"/>
    </cofactor>
</comment>
<reference evidence="11" key="1">
    <citation type="journal article" date="2023" name="Science">
        <title>Genome structures resolve the early diversification of teleost fishes.</title>
        <authorList>
            <person name="Parey E."/>
            <person name="Louis A."/>
            <person name="Montfort J."/>
            <person name="Bouchez O."/>
            <person name="Roques C."/>
            <person name="Iampietro C."/>
            <person name="Lluch J."/>
            <person name="Castinel A."/>
            <person name="Donnadieu C."/>
            <person name="Desvignes T."/>
            <person name="Floi Bucao C."/>
            <person name="Jouanno E."/>
            <person name="Wen M."/>
            <person name="Mejri S."/>
            <person name="Dirks R."/>
            <person name="Jansen H."/>
            <person name="Henkel C."/>
            <person name="Chen W.J."/>
            <person name="Zahm M."/>
            <person name="Cabau C."/>
            <person name="Klopp C."/>
            <person name="Thompson A.W."/>
            <person name="Robinson-Rechavi M."/>
            <person name="Braasch I."/>
            <person name="Lecointre G."/>
            <person name="Bobe J."/>
            <person name="Postlethwait J.H."/>
            <person name="Berthelot C."/>
            <person name="Roest Crollius H."/>
            <person name="Guiguen Y."/>
        </authorList>
    </citation>
    <scope>NUCLEOTIDE SEQUENCE</scope>
    <source>
        <strain evidence="11">NC1722</strain>
    </source>
</reference>
<evidence type="ECO:0000259" key="10">
    <source>
        <dbReference type="PROSITE" id="PS50076"/>
    </source>
</evidence>
<organism evidence="11 12">
    <name type="scientific">Aldrovandia affinis</name>
    <dbReference type="NCBI Taxonomy" id="143900"/>
    <lineage>
        <taxon>Eukaryota</taxon>
        <taxon>Metazoa</taxon>
        <taxon>Chordata</taxon>
        <taxon>Craniata</taxon>
        <taxon>Vertebrata</taxon>
        <taxon>Euteleostomi</taxon>
        <taxon>Actinopterygii</taxon>
        <taxon>Neopterygii</taxon>
        <taxon>Teleostei</taxon>
        <taxon>Notacanthiformes</taxon>
        <taxon>Halosauridae</taxon>
        <taxon>Aldrovandia</taxon>
    </lineage>
</organism>
<sequence length="893" mass="101136">MDDDEEESDRLIEKAKLCLRSGRRDRALQLLHEAQRTHTSGRAGVLIDAILRNGSVAGEGEEEEDTTGGHERKKGYTEEQQLGVFRIKRCQDYYEVLGVAKEASDEQLKTAYRKLALRFHPDKNCAPGATDAFKVIGNAYAVLGNPEQRRQYDQEGRHADQEGRHADRQNSHPDFEVSPEDLFNEFFRGRFPTGNIHVYSSSSSSSRGSSYPQPSRRRRGPERRDEEEEPENSHSQNSFTAFLQLLPVLVLVLISVVTQLMATNPPYSLFYKPAMGLVVSRETQNMAVPYFVDRSFEEEYSGADLQDLERAVERDFMEQLQASCWKEKQQKSDLASLGQLYRDERLKQKAESLRLESCEKLQRIVRARGVRTEGPAGPVSHSSERLLVLVLVLVLVLSPAAASVSWSWSGSVSREGGVSWSGPVPSPGRGDSALDLFFSDQAASLERGTREGGMGLVKNPDNPVYVQMNRDHTSPSSLTWVTTCAALHNVCLPAGDVLEPEDDVDGVQVPPPCPGRNEQQGQGARERLAAQRPAPHSSCCRLYFRHPSTTPVRSELCRLPSPLPGADSQLPPRWHSQPEPTLARRGIEPRCAGSGWACHSSRRLRTGANELEDTAHGSPHPWFCYRTPAVLLWVNLLNVLVKFHFLHVNIWAMGAVRERGEGQVEMVVCVEKEDYSFTWLYMVLYLEAGDNPISCHSYMLRILQTRRQHGEYHRLVQELRLDGERFQRYFRLDRAQFDELLTRVGPRITRQDTNWRSPINEAFPLQRHLMRPFPGSNLSRRNRVFNYRLSRARMIVENTFSILSAQWRMYRRVIGTSPGNVEKCVKATCVLHNFMRWTAESPAAERQAPKPVDLQPIRRVGTNNATREAIHVRETLASYFSAEGAVPWQDNVA</sequence>
<dbReference type="EMBL" id="JAINUG010000439">
    <property type="protein sequence ID" value="KAJ8371645.1"/>
    <property type="molecule type" value="Genomic_DNA"/>
</dbReference>
<dbReference type="GO" id="GO:0046872">
    <property type="term" value="F:metal ion binding"/>
    <property type="evidence" value="ECO:0007669"/>
    <property type="project" value="UniProtKB-KW"/>
</dbReference>
<evidence type="ECO:0000256" key="5">
    <source>
        <dbReference type="ARBA" id="ARBA00022824"/>
    </source>
</evidence>
<evidence type="ECO:0000256" key="4">
    <source>
        <dbReference type="ARBA" id="ARBA00022723"/>
    </source>
</evidence>
<dbReference type="CDD" id="cd06257">
    <property type="entry name" value="DnaJ"/>
    <property type="match status" value="1"/>
</dbReference>
<dbReference type="GO" id="GO:0071218">
    <property type="term" value="P:cellular response to misfolded protein"/>
    <property type="evidence" value="ECO:0007669"/>
    <property type="project" value="TreeGrafter"/>
</dbReference>